<keyword evidence="2 7" id="KW-0349">Heme</keyword>
<feature type="domain" description="Cytochrome c" evidence="8">
    <location>
        <begin position="21"/>
        <end position="166"/>
    </location>
</feature>
<evidence type="ECO:0000256" key="5">
    <source>
        <dbReference type="ARBA" id="ARBA00023002"/>
    </source>
</evidence>
<keyword evidence="5" id="KW-0560">Oxidoreductase</keyword>
<comment type="subcellular location">
    <subcellularLocation>
        <location evidence="1">Cell envelope</location>
    </subcellularLocation>
</comment>
<name>A0A1E8CNE0_9GAMM</name>
<sequence length="400" mass="43369">MAALSAATSTTVMPSPLTTEQKLAFGEALFFDTSLSSQGNQACASCHDPGRAFADPRSLTAGHGASIGSDGSSIGQRNAPSLTYVATTPVFTLQDMTPVGSLQAPRQSAHQTAAMATSGADKIRGGFFWDGRETTLEEQVLSPFVNSKEMGLRDLSDLTSRVMQSQRYHPFLGTADSQWPESAVLTAIADSLASYLRSDTFNSYDSRYDRFVRGEISATTQEVVGMGLFFSPSFSNCASCHQASTMAYAPREVFSNHRYENIGTPINAALLSNNGLGSDFRDAGLAMNPALGSEFDNTDVNGRFKVPSLRNVAVSAPYMHNGTFNKLDTVMRFYNHYSESGDSGQINPETDQPWAASNNPDGIATHKLRGNFPLSERQLAALTAFLRMLTDQRYEYLLED</sequence>
<dbReference type="InterPro" id="IPR051395">
    <property type="entry name" value="Cytochrome_c_Peroxidase/MauG"/>
</dbReference>
<dbReference type="Pfam" id="PF03150">
    <property type="entry name" value="CCP_MauG"/>
    <property type="match status" value="1"/>
</dbReference>
<evidence type="ECO:0000256" key="3">
    <source>
        <dbReference type="ARBA" id="ARBA00022723"/>
    </source>
</evidence>
<reference evidence="10" key="1">
    <citation type="submission" date="2016-07" db="EMBL/GenBank/DDBJ databases">
        <authorList>
            <person name="Florea S."/>
            <person name="Webb J.S."/>
            <person name="Jaromczyk J."/>
            <person name="Schardl C.L."/>
        </authorList>
    </citation>
    <scope>NUCLEOTIDE SEQUENCE [LARGE SCALE GENOMIC DNA]</scope>
    <source>
        <strain evidence="10">KCTC 42131</strain>
    </source>
</reference>
<accession>A0A1E8CNE0</accession>
<evidence type="ECO:0000256" key="6">
    <source>
        <dbReference type="ARBA" id="ARBA00023004"/>
    </source>
</evidence>
<comment type="caution">
    <text evidence="9">The sequence shown here is derived from an EMBL/GenBank/DDBJ whole genome shotgun (WGS) entry which is preliminary data.</text>
</comment>
<dbReference type="GO" id="GO:0009055">
    <property type="term" value="F:electron transfer activity"/>
    <property type="evidence" value="ECO:0007669"/>
    <property type="project" value="InterPro"/>
</dbReference>
<protein>
    <recommendedName>
        <fullName evidence="8">Cytochrome c domain-containing protein</fullName>
    </recommendedName>
</protein>
<dbReference type="EMBL" id="MASR01000001">
    <property type="protein sequence ID" value="OFE13805.1"/>
    <property type="molecule type" value="Genomic_DNA"/>
</dbReference>
<dbReference type="Proteomes" id="UP000175669">
    <property type="component" value="Unassembled WGS sequence"/>
</dbReference>
<organism evidence="9 10">
    <name type="scientific">Pseudohongiella acticola</name>
    <dbReference type="NCBI Taxonomy" id="1524254"/>
    <lineage>
        <taxon>Bacteria</taxon>
        <taxon>Pseudomonadati</taxon>
        <taxon>Pseudomonadota</taxon>
        <taxon>Gammaproteobacteria</taxon>
        <taxon>Pseudomonadales</taxon>
        <taxon>Pseudohongiellaceae</taxon>
        <taxon>Pseudohongiella</taxon>
    </lineage>
</organism>
<keyword evidence="3 7" id="KW-0479">Metal-binding</keyword>
<dbReference type="GO" id="GO:0030313">
    <property type="term" value="C:cell envelope"/>
    <property type="evidence" value="ECO:0007669"/>
    <property type="project" value="UniProtKB-SubCell"/>
</dbReference>
<dbReference type="GO" id="GO:0004130">
    <property type="term" value="F:cytochrome-c peroxidase activity"/>
    <property type="evidence" value="ECO:0007669"/>
    <property type="project" value="TreeGrafter"/>
</dbReference>
<feature type="domain" description="Cytochrome c" evidence="8">
    <location>
        <begin position="220"/>
        <end position="390"/>
    </location>
</feature>
<evidence type="ECO:0000313" key="10">
    <source>
        <dbReference type="Proteomes" id="UP000175669"/>
    </source>
</evidence>
<dbReference type="PANTHER" id="PTHR30600">
    <property type="entry name" value="CYTOCHROME C PEROXIDASE-RELATED"/>
    <property type="match status" value="1"/>
</dbReference>
<evidence type="ECO:0000256" key="2">
    <source>
        <dbReference type="ARBA" id="ARBA00022617"/>
    </source>
</evidence>
<proteinExistence type="predicted"/>
<dbReference type="InterPro" id="IPR009056">
    <property type="entry name" value="Cyt_c-like_dom"/>
</dbReference>
<evidence type="ECO:0000256" key="4">
    <source>
        <dbReference type="ARBA" id="ARBA00022729"/>
    </source>
</evidence>
<dbReference type="PANTHER" id="PTHR30600:SF10">
    <property type="entry name" value="BLL6722 PROTEIN"/>
    <property type="match status" value="1"/>
</dbReference>
<dbReference type="Gene3D" id="1.10.760.10">
    <property type="entry name" value="Cytochrome c-like domain"/>
    <property type="match status" value="2"/>
</dbReference>
<dbReference type="InterPro" id="IPR004852">
    <property type="entry name" value="Di-haem_cyt_c_peroxidsae"/>
</dbReference>
<evidence type="ECO:0000313" key="9">
    <source>
        <dbReference type="EMBL" id="OFE13805.1"/>
    </source>
</evidence>
<evidence type="ECO:0000256" key="1">
    <source>
        <dbReference type="ARBA" id="ARBA00004196"/>
    </source>
</evidence>
<dbReference type="SUPFAM" id="SSF46626">
    <property type="entry name" value="Cytochrome c"/>
    <property type="match status" value="2"/>
</dbReference>
<dbReference type="InterPro" id="IPR036909">
    <property type="entry name" value="Cyt_c-like_dom_sf"/>
</dbReference>
<evidence type="ECO:0000259" key="8">
    <source>
        <dbReference type="PROSITE" id="PS51007"/>
    </source>
</evidence>
<keyword evidence="4" id="KW-0732">Signal</keyword>
<dbReference type="AlphaFoldDB" id="A0A1E8CNE0"/>
<keyword evidence="10" id="KW-1185">Reference proteome</keyword>
<dbReference type="GO" id="GO:0020037">
    <property type="term" value="F:heme binding"/>
    <property type="evidence" value="ECO:0007669"/>
    <property type="project" value="InterPro"/>
</dbReference>
<dbReference type="GO" id="GO:0046872">
    <property type="term" value="F:metal ion binding"/>
    <property type="evidence" value="ECO:0007669"/>
    <property type="project" value="UniProtKB-KW"/>
</dbReference>
<keyword evidence="6 7" id="KW-0408">Iron</keyword>
<gene>
    <name evidence="9" type="ORF">PHACT_00225</name>
</gene>
<evidence type="ECO:0000256" key="7">
    <source>
        <dbReference type="PROSITE-ProRule" id="PRU00433"/>
    </source>
</evidence>
<dbReference type="PROSITE" id="PS51007">
    <property type="entry name" value="CYTC"/>
    <property type="match status" value="2"/>
</dbReference>
<dbReference type="STRING" id="1524254.PHACT_00225"/>